<dbReference type="PANTHER" id="PTHR33420">
    <property type="entry name" value="FIMBRIAL SUBUNIT ELFA-RELATED"/>
    <property type="match status" value="1"/>
</dbReference>
<feature type="domain" description="Fimbrial-type adhesion" evidence="2">
    <location>
        <begin position="65"/>
        <end position="192"/>
    </location>
</feature>
<feature type="chain" id="PRO_5002610616" evidence="1">
    <location>
        <begin position="30"/>
        <end position="193"/>
    </location>
</feature>
<dbReference type="PANTHER" id="PTHR33420:SF33">
    <property type="entry name" value="MINOR FIMBRIAL SUBUNIT"/>
    <property type="match status" value="1"/>
</dbReference>
<dbReference type="GO" id="GO:0043709">
    <property type="term" value="P:cell adhesion involved in single-species biofilm formation"/>
    <property type="evidence" value="ECO:0007669"/>
    <property type="project" value="TreeGrafter"/>
</dbReference>
<dbReference type="InterPro" id="IPR050263">
    <property type="entry name" value="Bact_Fimbrial_Adh_Pro"/>
</dbReference>
<dbReference type="InterPro" id="IPR008966">
    <property type="entry name" value="Adhesion_dom_sf"/>
</dbReference>
<proteinExistence type="predicted"/>
<gene>
    <name evidence="3" type="ordered locus">KOX_11185</name>
</gene>
<dbReference type="AlphaFoldDB" id="A0A0H3H6L3"/>
<reference evidence="3 4" key="1">
    <citation type="journal article" date="2012" name="J. Bacteriol.">
        <title>Complete genome sequence of Klebsiella oxytoca KCTC 1686, used in production of 2,3-butanediol.</title>
        <authorList>
            <person name="Shin S.H."/>
            <person name="Kim S."/>
            <person name="Kim J.Y."/>
            <person name="Lee S."/>
            <person name="Um Y."/>
            <person name="Oh M.K."/>
            <person name="Kim Y.R."/>
            <person name="Lee J."/>
            <person name="Yang K.S."/>
        </authorList>
    </citation>
    <scope>NUCLEOTIDE SEQUENCE [LARGE SCALE GENOMIC DNA]</scope>
    <source>
        <strain evidence="4">ATCC 8724 / DSM 4798 / JCM 20051 / NBRC 3318 / NRRL B-199 / KCTC 1686</strain>
    </source>
</reference>
<organism evidence="3 4">
    <name type="scientific">Klebsiella michiganensis (strain ATCC 8724 / DSM 4798 / JCM 20051 / NBRC 3318 / NRRL B-199 / KCTC 1686 / BUCSAV 143 / CCM 1901)</name>
    <dbReference type="NCBI Taxonomy" id="1006551"/>
    <lineage>
        <taxon>Bacteria</taxon>
        <taxon>Pseudomonadati</taxon>
        <taxon>Pseudomonadota</taxon>
        <taxon>Gammaproteobacteria</taxon>
        <taxon>Enterobacterales</taxon>
        <taxon>Enterobacteriaceae</taxon>
        <taxon>Klebsiella/Raoultella group</taxon>
        <taxon>Klebsiella</taxon>
    </lineage>
</organism>
<dbReference type="KEGG" id="kox:KOX_11185"/>
<dbReference type="HOGENOM" id="CLU_119932_0_0_6"/>
<dbReference type="SUPFAM" id="SSF49401">
    <property type="entry name" value="Bacterial adhesins"/>
    <property type="match status" value="1"/>
</dbReference>
<dbReference type="Gene3D" id="2.60.40.1090">
    <property type="entry name" value="Fimbrial-type adhesion domain"/>
    <property type="match status" value="1"/>
</dbReference>
<name>A0A0H3H6L3_KLEM8</name>
<dbReference type="RefSeq" id="WP_014227958.1">
    <property type="nucleotide sequence ID" value="NC_016612.1"/>
</dbReference>
<dbReference type="Pfam" id="PF00419">
    <property type="entry name" value="Fimbrial"/>
    <property type="match status" value="1"/>
</dbReference>
<evidence type="ECO:0000313" key="3">
    <source>
        <dbReference type="EMBL" id="AEX03963.1"/>
    </source>
</evidence>
<accession>A0A0H3H6L3</accession>
<keyword evidence="1" id="KW-0732">Signal</keyword>
<dbReference type="EMBL" id="CP003218">
    <property type="protein sequence ID" value="AEX03963.1"/>
    <property type="molecule type" value="Genomic_DNA"/>
</dbReference>
<protein>
    <submittedName>
        <fullName evidence="3">Putative fimbrial protein StkD</fullName>
    </submittedName>
</protein>
<evidence type="ECO:0000259" key="2">
    <source>
        <dbReference type="Pfam" id="PF00419"/>
    </source>
</evidence>
<dbReference type="InterPro" id="IPR000259">
    <property type="entry name" value="Adhesion_dom_fimbrial"/>
</dbReference>
<feature type="signal peptide" evidence="1">
    <location>
        <begin position="1"/>
        <end position="29"/>
    </location>
</feature>
<dbReference type="Proteomes" id="UP000007843">
    <property type="component" value="Chromosome"/>
</dbReference>
<dbReference type="NCBIfam" id="NF011834">
    <property type="entry name" value="PRK15306.1"/>
    <property type="match status" value="1"/>
</dbReference>
<sequence length="193" mass="19837">MKIISFRKRCLLGCSGILLATALPGQATSLDVTFTANLRETTCDMAIEGGSGDGKNNTIPVGANGIVSLDKIISGDSAAQATFKLKITECPSSLQSLKTTISGTKSAEKETVILNGNATADAAGALGITIARASATDAPFVINAGSDTGRLVWTSQEINNKEVPLVATLVETQTGQGTTGAFSALATFNFTYE</sequence>
<evidence type="ECO:0000256" key="1">
    <source>
        <dbReference type="SAM" id="SignalP"/>
    </source>
</evidence>
<dbReference type="InterPro" id="IPR036937">
    <property type="entry name" value="Adhesion_dom_fimbrial_sf"/>
</dbReference>
<evidence type="ECO:0000313" key="4">
    <source>
        <dbReference type="Proteomes" id="UP000007843"/>
    </source>
</evidence>
<dbReference type="GO" id="GO:0009289">
    <property type="term" value="C:pilus"/>
    <property type="evidence" value="ECO:0007669"/>
    <property type="project" value="InterPro"/>
</dbReference>